<dbReference type="AlphaFoldDB" id="A0A667X084"/>
<dbReference type="GeneTree" id="ENSGT01150000287523"/>
<name>A0A667X084_9TELE</name>
<proteinExistence type="predicted"/>
<feature type="compositionally biased region" description="Basic and acidic residues" evidence="1">
    <location>
        <begin position="61"/>
        <end position="71"/>
    </location>
</feature>
<keyword evidence="3" id="KW-1185">Reference proteome</keyword>
<dbReference type="Proteomes" id="UP000472263">
    <property type="component" value="Chromosome 11"/>
</dbReference>
<protein>
    <submittedName>
        <fullName evidence="2">Uncharacterized protein</fullName>
    </submittedName>
</protein>
<dbReference type="InParanoid" id="A0A667X084"/>
<accession>A0A667X084</accession>
<evidence type="ECO:0000313" key="2">
    <source>
        <dbReference type="Ensembl" id="ENSMMDP00005007353.1"/>
    </source>
</evidence>
<reference evidence="2" key="1">
    <citation type="submission" date="2019-06" db="EMBL/GenBank/DDBJ databases">
        <authorList>
            <consortium name="Wellcome Sanger Institute Data Sharing"/>
        </authorList>
    </citation>
    <scope>NUCLEOTIDE SEQUENCE [LARGE SCALE GENOMIC DNA]</scope>
</reference>
<dbReference type="Ensembl" id="ENSMMDT00005007551.1">
    <property type="protein sequence ID" value="ENSMMDP00005007353.1"/>
    <property type="gene ID" value="ENSMMDG00005003997.1"/>
</dbReference>
<sequence length="107" mass="11248">MAHHHQRRAGDEDELQGPQADVGDGEDVVVADVVAAGLGRVAHKVLALVPPHPLGRNHEHHHPENEDHGEPDAAEYGGVFVDPAEQGLQCRPVHGCCLRGGGGDRGG</sequence>
<feature type="region of interest" description="Disordered" evidence="1">
    <location>
        <begin position="1"/>
        <end position="24"/>
    </location>
</feature>
<organism evidence="2 3">
    <name type="scientific">Myripristis murdjan</name>
    <name type="common">pinecone soldierfish</name>
    <dbReference type="NCBI Taxonomy" id="586833"/>
    <lineage>
        <taxon>Eukaryota</taxon>
        <taxon>Metazoa</taxon>
        <taxon>Chordata</taxon>
        <taxon>Craniata</taxon>
        <taxon>Vertebrata</taxon>
        <taxon>Euteleostomi</taxon>
        <taxon>Actinopterygii</taxon>
        <taxon>Neopterygii</taxon>
        <taxon>Teleostei</taxon>
        <taxon>Neoteleostei</taxon>
        <taxon>Acanthomorphata</taxon>
        <taxon>Holocentriformes</taxon>
        <taxon>Holocentridae</taxon>
        <taxon>Myripristis</taxon>
    </lineage>
</organism>
<reference evidence="2" key="3">
    <citation type="submission" date="2025-09" db="UniProtKB">
        <authorList>
            <consortium name="Ensembl"/>
        </authorList>
    </citation>
    <scope>IDENTIFICATION</scope>
</reference>
<feature type="region of interest" description="Disordered" evidence="1">
    <location>
        <begin position="51"/>
        <end position="76"/>
    </location>
</feature>
<reference evidence="2" key="2">
    <citation type="submission" date="2025-08" db="UniProtKB">
        <authorList>
            <consortium name="Ensembl"/>
        </authorList>
    </citation>
    <scope>IDENTIFICATION</scope>
</reference>
<evidence type="ECO:0000313" key="3">
    <source>
        <dbReference type="Proteomes" id="UP000472263"/>
    </source>
</evidence>
<evidence type="ECO:0000256" key="1">
    <source>
        <dbReference type="SAM" id="MobiDB-lite"/>
    </source>
</evidence>